<accession>A0A395JRQ8</accession>
<dbReference type="GO" id="GO:0009306">
    <property type="term" value="P:protein secretion"/>
    <property type="evidence" value="ECO:0007669"/>
    <property type="project" value="InterPro"/>
</dbReference>
<feature type="domain" description="Pilus formation protein N-terminal" evidence="4">
    <location>
        <begin position="29"/>
        <end position="94"/>
    </location>
</feature>
<evidence type="ECO:0000313" key="5">
    <source>
        <dbReference type="EMBL" id="RBP51380.1"/>
    </source>
</evidence>
<evidence type="ECO:0000256" key="1">
    <source>
        <dbReference type="RuleBase" id="RU004003"/>
    </source>
</evidence>
<comment type="similarity">
    <text evidence="1">Belongs to the bacterial secretin family.</text>
</comment>
<dbReference type="InterPro" id="IPR050810">
    <property type="entry name" value="Bact_Secretion_Sys_Channel"/>
</dbReference>
<gene>
    <name evidence="5" type="ORF">DFR28_102800</name>
</gene>
<evidence type="ECO:0000313" key="6">
    <source>
        <dbReference type="Proteomes" id="UP000253083"/>
    </source>
</evidence>
<dbReference type="InterPro" id="IPR001775">
    <property type="entry name" value="GspD/PilQ"/>
</dbReference>
<dbReference type="PANTHER" id="PTHR30332">
    <property type="entry name" value="PROBABLE GENERAL SECRETION PATHWAY PROTEIN D"/>
    <property type="match status" value="1"/>
</dbReference>
<feature type="chain" id="PRO_5017200088" evidence="2">
    <location>
        <begin position="25"/>
        <end position="437"/>
    </location>
</feature>
<reference evidence="5 6" key="1">
    <citation type="submission" date="2018-06" db="EMBL/GenBank/DDBJ databases">
        <title>Genomic Encyclopedia of Type Strains, Phase IV (KMG-IV): sequencing the most valuable type-strain genomes for metagenomic binning, comparative biology and taxonomic classification.</title>
        <authorList>
            <person name="Goeker M."/>
        </authorList>
    </citation>
    <scope>NUCLEOTIDE SEQUENCE [LARGE SCALE GENOMIC DNA]</scope>
    <source>
        <strain evidence="5 6">DSM 24032</strain>
    </source>
</reference>
<feature type="domain" description="Type II/III secretion system secretin-like" evidence="3">
    <location>
        <begin position="247"/>
        <end position="403"/>
    </location>
</feature>
<dbReference type="PRINTS" id="PR00811">
    <property type="entry name" value="BCTERIALGSPD"/>
</dbReference>
<dbReference type="GO" id="GO:0015627">
    <property type="term" value="C:type II protein secretion system complex"/>
    <property type="evidence" value="ECO:0007669"/>
    <property type="project" value="TreeGrafter"/>
</dbReference>
<evidence type="ECO:0000256" key="2">
    <source>
        <dbReference type="SAM" id="SignalP"/>
    </source>
</evidence>
<keyword evidence="6" id="KW-1185">Reference proteome</keyword>
<name>A0A395JRQ8_9GAMM</name>
<dbReference type="Proteomes" id="UP000253083">
    <property type="component" value="Unassembled WGS sequence"/>
</dbReference>
<dbReference type="InterPro" id="IPR004846">
    <property type="entry name" value="T2SS/T3SS_dom"/>
</dbReference>
<comment type="caution">
    <text evidence="5">The sequence shown here is derived from an EMBL/GenBank/DDBJ whole genome shotgun (WGS) entry which is preliminary data.</text>
</comment>
<sequence>MNRKIVFLGIFLPVILAFTANATASDLTQVSLNMGDIQLLEVGEVVRLAVGDDEVVTATILDTGKMMLIPLKPGDTELVVWKTGERQQRYRVQVLASNMSDKKAIVDAILQNFDRVSSRIVVDKIVLEGMVDPTDVDGFEKLVASLENVISFVKPVPESKEMIRLKVQVLEVDKRYRKDLGIDWVDSAEGPLFGTIGTFRSNPVYRIFPENDLVDWREIQGLIPISDKDFYPYSGLATTLTSRLDFLQENGAGRILAEPNLSTRSGESATFLAGGEIPFPFTDSDGQTVVEFREYGVRLEILPTADGQGNIVSTIAAEVSSIDTAVTVLGVPGLLIRETESTVNIKPGDTIAISGLLSTNDTRNIDSIPLLGELPIIGALFRSESFQEQRTEIIFLVTTEIVDTTQQAVRSEKLQKHMDELREIRGNGGIFSEQLAD</sequence>
<dbReference type="PANTHER" id="PTHR30332:SF17">
    <property type="entry name" value="TYPE IV PILIATION SYSTEM PROTEIN DR_0774-RELATED"/>
    <property type="match status" value="1"/>
</dbReference>
<dbReference type="RefSeq" id="WP_170132052.1">
    <property type="nucleotide sequence ID" value="NZ_QNRT01000002.1"/>
</dbReference>
<protein>
    <submittedName>
        <fullName evidence="5">Pilus assembly protein CpaC</fullName>
    </submittedName>
</protein>
<evidence type="ECO:0000259" key="3">
    <source>
        <dbReference type="Pfam" id="PF00263"/>
    </source>
</evidence>
<organism evidence="5 6">
    <name type="scientific">Arenicella xantha</name>
    <dbReference type="NCBI Taxonomy" id="644221"/>
    <lineage>
        <taxon>Bacteria</taxon>
        <taxon>Pseudomonadati</taxon>
        <taxon>Pseudomonadota</taxon>
        <taxon>Gammaproteobacteria</taxon>
        <taxon>Arenicellales</taxon>
        <taxon>Arenicellaceae</taxon>
        <taxon>Arenicella</taxon>
    </lineage>
</organism>
<feature type="signal peptide" evidence="2">
    <location>
        <begin position="1"/>
        <end position="24"/>
    </location>
</feature>
<dbReference type="Pfam" id="PF00263">
    <property type="entry name" value="Secretin"/>
    <property type="match status" value="1"/>
</dbReference>
<evidence type="ECO:0000259" key="4">
    <source>
        <dbReference type="Pfam" id="PF13629"/>
    </source>
</evidence>
<dbReference type="InterPro" id="IPR032789">
    <property type="entry name" value="T2SS-T3SS_pil_N"/>
</dbReference>
<proteinExistence type="inferred from homology"/>
<dbReference type="InParanoid" id="A0A395JRQ8"/>
<dbReference type="EMBL" id="QNRT01000002">
    <property type="protein sequence ID" value="RBP51380.1"/>
    <property type="molecule type" value="Genomic_DNA"/>
</dbReference>
<dbReference type="AlphaFoldDB" id="A0A395JRQ8"/>
<keyword evidence="2" id="KW-0732">Signal</keyword>
<dbReference type="Pfam" id="PF13629">
    <property type="entry name" value="T2SS-T3SS_pil_N"/>
    <property type="match status" value="1"/>
</dbReference>